<dbReference type="SUPFAM" id="SSF103473">
    <property type="entry name" value="MFS general substrate transporter"/>
    <property type="match status" value="1"/>
</dbReference>
<dbReference type="PANTHER" id="PTHR11360:SF130">
    <property type="entry name" value="MAJOR FACILITATOR SUPERFAMILY (MFS) PROFILE DOMAIN-CONTAINING PROTEIN-RELATED"/>
    <property type="match status" value="1"/>
</dbReference>
<dbReference type="AlphaFoldDB" id="A0A1L9PXW7"/>
<comment type="subcellular location">
    <subcellularLocation>
        <location evidence="1">Membrane</location>
        <topology evidence="1">Multi-pass membrane protein</topology>
    </subcellularLocation>
</comment>
<keyword evidence="5" id="KW-1185">Reference proteome</keyword>
<keyword evidence="3" id="KW-1133">Transmembrane helix</keyword>
<dbReference type="EMBL" id="KV878134">
    <property type="protein sequence ID" value="OJJ06276.1"/>
    <property type="molecule type" value="Genomic_DNA"/>
</dbReference>
<feature type="transmembrane region" description="Helical" evidence="3">
    <location>
        <begin position="20"/>
        <end position="40"/>
    </location>
</feature>
<dbReference type="OrthoDB" id="6499973at2759"/>
<dbReference type="Gene3D" id="1.20.1250.20">
    <property type="entry name" value="MFS general substrate transporter like domains"/>
    <property type="match status" value="2"/>
</dbReference>
<evidence type="ECO:0000256" key="2">
    <source>
        <dbReference type="ARBA" id="ARBA00006727"/>
    </source>
</evidence>
<feature type="transmembrane region" description="Helical" evidence="3">
    <location>
        <begin position="316"/>
        <end position="336"/>
    </location>
</feature>
<feature type="transmembrane region" description="Helical" evidence="3">
    <location>
        <begin position="120"/>
        <end position="142"/>
    </location>
</feature>
<accession>A0A1L9PXW7</accession>
<comment type="similarity">
    <text evidence="2">Belongs to the major facilitator superfamily. Monocarboxylate porter (TC 2.A.1.13) family.</text>
</comment>
<feature type="transmembrane region" description="Helical" evidence="3">
    <location>
        <begin position="224"/>
        <end position="245"/>
    </location>
</feature>
<dbReference type="GeneID" id="63726033"/>
<dbReference type="InterPro" id="IPR011701">
    <property type="entry name" value="MFS"/>
</dbReference>
<feature type="transmembrane region" description="Helical" evidence="3">
    <location>
        <begin position="185"/>
        <end position="204"/>
    </location>
</feature>
<feature type="transmembrane region" description="Helical" evidence="3">
    <location>
        <begin position="357"/>
        <end position="378"/>
    </location>
</feature>
<keyword evidence="3" id="KW-0812">Transmembrane</keyword>
<evidence type="ECO:0008006" key="6">
    <source>
        <dbReference type="Google" id="ProtNLM"/>
    </source>
</evidence>
<dbReference type="GO" id="GO:0022857">
    <property type="term" value="F:transmembrane transporter activity"/>
    <property type="evidence" value="ECO:0007669"/>
    <property type="project" value="InterPro"/>
</dbReference>
<dbReference type="RefSeq" id="XP_040672038.1">
    <property type="nucleotide sequence ID" value="XM_040810522.1"/>
</dbReference>
<evidence type="ECO:0000256" key="1">
    <source>
        <dbReference type="ARBA" id="ARBA00004141"/>
    </source>
</evidence>
<dbReference type="InterPro" id="IPR036259">
    <property type="entry name" value="MFS_trans_sf"/>
</dbReference>
<proteinExistence type="inferred from homology"/>
<keyword evidence="3" id="KW-0472">Membrane</keyword>
<organism evidence="4 5">
    <name type="scientific">Aspergillus versicolor CBS 583.65</name>
    <dbReference type="NCBI Taxonomy" id="1036611"/>
    <lineage>
        <taxon>Eukaryota</taxon>
        <taxon>Fungi</taxon>
        <taxon>Dikarya</taxon>
        <taxon>Ascomycota</taxon>
        <taxon>Pezizomycotina</taxon>
        <taxon>Eurotiomycetes</taxon>
        <taxon>Eurotiomycetidae</taxon>
        <taxon>Eurotiales</taxon>
        <taxon>Aspergillaceae</taxon>
        <taxon>Aspergillus</taxon>
        <taxon>Aspergillus subgen. Nidulantes</taxon>
    </lineage>
</organism>
<dbReference type="GO" id="GO:0016020">
    <property type="term" value="C:membrane"/>
    <property type="evidence" value="ECO:0007669"/>
    <property type="project" value="UniProtKB-SubCell"/>
</dbReference>
<reference evidence="5" key="1">
    <citation type="journal article" date="2017" name="Genome Biol.">
        <title>Comparative genomics reveals high biological diversity and specific adaptations in the industrially and medically important fungal genus Aspergillus.</title>
        <authorList>
            <person name="de Vries R.P."/>
            <person name="Riley R."/>
            <person name="Wiebenga A."/>
            <person name="Aguilar-Osorio G."/>
            <person name="Amillis S."/>
            <person name="Uchima C.A."/>
            <person name="Anderluh G."/>
            <person name="Asadollahi M."/>
            <person name="Askin M."/>
            <person name="Barry K."/>
            <person name="Battaglia E."/>
            <person name="Bayram O."/>
            <person name="Benocci T."/>
            <person name="Braus-Stromeyer S.A."/>
            <person name="Caldana C."/>
            <person name="Canovas D."/>
            <person name="Cerqueira G.C."/>
            <person name="Chen F."/>
            <person name="Chen W."/>
            <person name="Choi C."/>
            <person name="Clum A."/>
            <person name="Dos Santos R.A."/>
            <person name="Damasio A.R."/>
            <person name="Diallinas G."/>
            <person name="Emri T."/>
            <person name="Fekete E."/>
            <person name="Flipphi M."/>
            <person name="Freyberg S."/>
            <person name="Gallo A."/>
            <person name="Gournas C."/>
            <person name="Habgood R."/>
            <person name="Hainaut M."/>
            <person name="Harispe M.L."/>
            <person name="Henrissat B."/>
            <person name="Hilden K.S."/>
            <person name="Hope R."/>
            <person name="Hossain A."/>
            <person name="Karabika E."/>
            <person name="Karaffa L."/>
            <person name="Karanyi Z."/>
            <person name="Krasevec N."/>
            <person name="Kuo A."/>
            <person name="Kusch H."/>
            <person name="LaButti K."/>
            <person name="Lagendijk E.L."/>
            <person name="Lapidus A."/>
            <person name="Levasseur A."/>
            <person name="Lindquist E."/>
            <person name="Lipzen A."/>
            <person name="Logrieco A.F."/>
            <person name="MacCabe A."/>
            <person name="Maekelae M.R."/>
            <person name="Malavazi I."/>
            <person name="Melin P."/>
            <person name="Meyer V."/>
            <person name="Mielnichuk N."/>
            <person name="Miskei M."/>
            <person name="Molnar A.P."/>
            <person name="Mule G."/>
            <person name="Ngan C.Y."/>
            <person name="Orejas M."/>
            <person name="Orosz E."/>
            <person name="Ouedraogo J.P."/>
            <person name="Overkamp K.M."/>
            <person name="Park H.-S."/>
            <person name="Perrone G."/>
            <person name="Piumi F."/>
            <person name="Punt P.J."/>
            <person name="Ram A.F."/>
            <person name="Ramon A."/>
            <person name="Rauscher S."/>
            <person name="Record E."/>
            <person name="Riano-Pachon D.M."/>
            <person name="Robert V."/>
            <person name="Roehrig J."/>
            <person name="Ruller R."/>
            <person name="Salamov A."/>
            <person name="Salih N.S."/>
            <person name="Samson R.A."/>
            <person name="Sandor E."/>
            <person name="Sanguinetti M."/>
            <person name="Schuetze T."/>
            <person name="Sepcic K."/>
            <person name="Shelest E."/>
            <person name="Sherlock G."/>
            <person name="Sophianopoulou V."/>
            <person name="Squina F.M."/>
            <person name="Sun H."/>
            <person name="Susca A."/>
            <person name="Todd R.B."/>
            <person name="Tsang A."/>
            <person name="Unkles S.E."/>
            <person name="van de Wiele N."/>
            <person name="van Rossen-Uffink D."/>
            <person name="Oliveira J.V."/>
            <person name="Vesth T.C."/>
            <person name="Visser J."/>
            <person name="Yu J.-H."/>
            <person name="Zhou M."/>
            <person name="Andersen M.R."/>
            <person name="Archer D.B."/>
            <person name="Baker S.E."/>
            <person name="Benoit I."/>
            <person name="Brakhage A.A."/>
            <person name="Braus G.H."/>
            <person name="Fischer R."/>
            <person name="Frisvad J.C."/>
            <person name="Goldman G.H."/>
            <person name="Houbraken J."/>
            <person name="Oakley B."/>
            <person name="Pocsi I."/>
            <person name="Scazzocchio C."/>
            <person name="Seiboth B."/>
            <person name="vanKuyk P.A."/>
            <person name="Wortman J."/>
            <person name="Dyer P.S."/>
            <person name="Grigoriev I.V."/>
        </authorList>
    </citation>
    <scope>NUCLEOTIDE SEQUENCE [LARGE SCALE GENOMIC DNA]</scope>
    <source>
        <strain evidence="5">CBS 583.65</strain>
    </source>
</reference>
<evidence type="ECO:0000313" key="4">
    <source>
        <dbReference type="EMBL" id="OJJ06276.1"/>
    </source>
</evidence>
<name>A0A1L9PXW7_ASPVE</name>
<protein>
    <recommendedName>
        <fullName evidence="6">Major facilitator superfamily (MFS) profile domain-containing protein</fullName>
    </recommendedName>
</protein>
<dbReference type="Pfam" id="PF07690">
    <property type="entry name" value="MFS_1"/>
    <property type="match status" value="1"/>
</dbReference>
<evidence type="ECO:0000313" key="5">
    <source>
        <dbReference type="Proteomes" id="UP000184073"/>
    </source>
</evidence>
<dbReference type="VEuPathDB" id="FungiDB:ASPVEDRAFT_317407"/>
<feature type="transmembrane region" description="Helical" evidence="3">
    <location>
        <begin position="148"/>
        <end position="173"/>
    </location>
</feature>
<evidence type="ECO:0000256" key="3">
    <source>
        <dbReference type="SAM" id="Phobius"/>
    </source>
</evidence>
<dbReference type="InterPro" id="IPR050327">
    <property type="entry name" value="Proton-linked_MCT"/>
</dbReference>
<feature type="transmembrane region" description="Helical" evidence="3">
    <location>
        <begin position="61"/>
        <end position="81"/>
    </location>
</feature>
<feature type="transmembrane region" description="Helical" evidence="3">
    <location>
        <begin position="87"/>
        <end position="108"/>
    </location>
</feature>
<sequence length="416" mass="44698">MQSEKPQDESTPTKVPDGGFRAWLHVALCHTVFLNTWGLTNSYGIFQQYYTQALNRSQDDIGWIGGIQMFLLLFVGVFSGRLTDAGYFRPCLFAGIILQVFGLCMASISTRFYQILLSQAVCVGLGSGLIFTPGLSVMGSYFHKKRSVAVGLAAAGAATGGILYPATANALLTHTSVGYGWTMRILALILFVIHVPSVIAYRPYLPPRSTGPAIEWTAFREKPFLFFTAAMFLNFWGLYMAFYYLGTFAREQIHLSGSSDSINLLVVLNAVGVVGRSAPGFIAERYTGIMNITLFISLVCAVCVYSWAGIQGGGTAGLYVWTVIYGLFAGAAQALFPAMATRQTDDLTKVGTRTGMVMTIVSFSCLTAPAIQGALIGVDGGRYLGAQMFSGSAILVGMGCLGVYRGLKAGWGVVKV</sequence>
<gene>
    <name evidence="4" type="ORF">ASPVEDRAFT_317407</name>
</gene>
<feature type="transmembrane region" description="Helical" evidence="3">
    <location>
        <begin position="289"/>
        <end position="310"/>
    </location>
</feature>
<dbReference type="Proteomes" id="UP000184073">
    <property type="component" value="Unassembled WGS sequence"/>
</dbReference>
<feature type="transmembrane region" description="Helical" evidence="3">
    <location>
        <begin position="384"/>
        <end position="404"/>
    </location>
</feature>
<dbReference type="PANTHER" id="PTHR11360">
    <property type="entry name" value="MONOCARBOXYLATE TRANSPORTER"/>
    <property type="match status" value="1"/>
</dbReference>